<evidence type="ECO:0000313" key="2">
    <source>
        <dbReference type="EMBL" id="EDY16373.1"/>
    </source>
</evidence>
<gene>
    <name evidence="2" type="ORF">CfE428DRAFT_6090</name>
</gene>
<feature type="domain" description="Zinc-ribbon" evidence="1">
    <location>
        <begin position="28"/>
        <end position="121"/>
    </location>
</feature>
<dbReference type="RefSeq" id="WP_006983409.1">
    <property type="nucleotide sequence ID" value="NZ_ABVL01000034.1"/>
</dbReference>
<dbReference type="Pfam" id="PF15887">
    <property type="entry name" value="Peptidase_Mx"/>
    <property type="match status" value="1"/>
</dbReference>
<evidence type="ECO:0000259" key="1">
    <source>
        <dbReference type="Pfam" id="PF10005"/>
    </source>
</evidence>
<protein>
    <recommendedName>
        <fullName evidence="1">Zinc-ribbon domain-containing protein</fullName>
    </recommendedName>
</protein>
<dbReference type="EMBL" id="ABVL01000034">
    <property type="protein sequence ID" value="EDY16373.1"/>
    <property type="molecule type" value="Genomic_DNA"/>
</dbReference>
<accession>B4DAZ9</accession>
<dbReference type="Proteomes" id="UP000005824">
    <property type="component" value="Unassembled WGS sequence"/>
</dbReference>
<keyword evidence="3" id="KW-1185">Reference proteome</keyword>
<organism evidence="2 3">
    <name type="scientific">Chthoniobacter flavus Ellin428</name>
    <dbReference type="NCBI Taxonomy" id="497964"/>
    <lineage>
        <taxon>Bacteria</taxon>
        <taxon>Pseudomonadati</taxon>
        <taxon>Verrucomicrobiota</taxon>
        <taxon>Spartobacteria</taxon>
        <taxon>Chthoniobacterales</taxon>
        <taxon>Chthoniobacteraceae</taxon>
        <taxon>Chthoniobacter</taxon>
    </lineage>
</organism>
<evidence type="ECO:0000313" key="3">
    <source>
        <dbReference type="Proteomes" id="UP000005824"/>
    </source>
</evidence>
<dbReference type="AlphaFoldDB" id="B4DAZ9"/>
<dbReference type="InterPro" id="IPR011201">
    <property type="entry name" value="Zinc-ribbon_6_bact"/>
</dbReference>
<dbReference type="PIRSF" id="PIRSF012641">
    <property type="entry name" value="UCP012641"/>
    <property type="match status" value="1"/>
</dbReference>
<dbReference type="Pfam" id="PF10005">
    <property type="entry name" value="Zn_ribbon_DZR_6"/>
    <property type="match status" value="1"/>
</dbReference>
<dbReference type="InterPro" id="IPR031321">
    <property type="entry name" value="UCP012641"/>
</dbReference>
<dbReference type="STRING" id="497964.CfE428DRAFT_6090"/>
<reference evidence="2 3" key="1">
    <citation type="journal article" date="2011" name="J. Bacteriol.">
        <title>Genome sequence of Chthoniobacter flavus Ellin428, an aerobic heterotrophic soil bacterium.</title>
        <authorList>
            <person name="Kant R."/>
            <person name="van Passel M.W."/>
            <person name="Palva A."/>
            <person name="Lucas S."/>
            <person name="Lapidus A."/>
            <person name="Glavina Del Rio T."/>
            <person name="Dalin E."/>
            <person name="Tice H."/>
            <person name="Bruce D."/>
            <person name="Goodwin L."/>
            <person name="Pitluck S."/>
            <person name="Larimer F.W."/>
            <person name="Land M.L."/>
            <person name="Hauser L."/>
            <person name="Sangwan P."/>
            <person name="de Vos W.M."/>
            <person name="Janssen P.H."/>
            <person name="Smidt H."/>
        </authorList>
    </citation>
    <scope>NUCLEOTIDE SEQUENCE [LARGE SCALE GENOMIC DNA]</scope>
    <source>
        <strain evidence="2 3">Ellin428</strain>
    </source>
</reference>
<proteinExistence type="predicted"/>
<comment type="caution">
    <text evidence="2">The sequence shown here is derived from an EMBL/GenBank/DDBJ whole genome shotgun (WGS) entry which is preliminary data.</text>
</comment>
<dbReference type="InParanoid" id="B4DAZ9"/>
<sequence length="397" mass="45143">MKTLVENIARRLLEAWRSNERPRRWHTHRCQCGQPIFFRNSQCLTCGAALGYEPDCTEVLALLPGPGEGTWLLTGEKTASRTFRRCANFDSPCGCNWLVPAEDELPHCVSCRLNRAIPDFADADNRRYWRAIENAKRRLVAQLLAIGLPVKSKVSEDPERGLMFDFLRSPPGGAPVTTGHGRGVITLDVEEADDALREKTRLALHEPYRTLLGHFRHEIGHYYWDRLIAGTPWHEKFRELFGDERADYGAALRANYESGPPPDWRERHISSYASCHPWEDWAESWAHYLHIVDSLDTAMGFGLSGDDIGAESPLFSMEDLYAPDEPDAWRVLSLVNSWMELVTALNELARCMGHQDFYPFVMSRPVLRKLHFIQLVVKGERAAAVGATGEEVLRSER</sequence>
<dbReference type="eggNOG" id="COG4307">
    <property type="taxonomic scope" value="Bacteria"/>
</dbReference>
<name>B4DAZ9_9BACT</name>